<dbReference type="InterPro" id="IPR022606">
    <property type="entry name" value="DUF2914"/>
</dbReference>
<evidence type="ECO:0000259" key="1">
    <source>
        <dbReference type="Pfam" id="PF11141"/>
    </source>
</evidence>
<name>A0A1F7EZY1_UNCRA</name>
<sequence>MKYSIRNLRILPALVLSLILVLAAMHLFFSPDADPDRVFRQEREAQKLPAMFREFEARIYDPSAADINTLRQTAFEIKPNEKEQTVVCKVSFTLARKDTTQLTFSWFHEDEYVFSETARIHRHEQACSSSIAIPRNRSGAWSVDIVLPDSSIIETISFSVAAKVMPRHFKSLRNKS</sequence>
<evidence type="ECO:0000313" key="2">
    <source>
        <dbReference type="EMBL" id="OGJ99959.1"/>
    </source>
</evidence>
<comment type="caution">
    <text evidence="2">The sequence shown here is derived from an EMBL/GenBank/DDBJ whole genome shotgun (WGS) entry which is preliminary data.</text>
</comment>
<accession>A0A1F7EZY1</accession>
<protein>
    <recommendedName>
        <fullName evidence="1">DUF2914 domain-containing protein</fullName>
    </recommendedName>
</protein>
<reference evidence="2 3" key="1">
    <citation type="journal article" date="2016" name="Nat. Commun.">
        <title>Thousands of microbial genomes shed light on interconnected biogeochemical processes in an aquifer system.</title>
        <authorList>
            <person name="Anantharaman K."/>
            <person name="Brown C.T."/>
            <person name="Hug L.A."/>
            <person name="Sharon I."/>
            <person name="Castelle C.J."/>
            <person name="Probst A.J."/>
            <person name="Thomas B.C."/>
            <person name="Singh A."/>
            <person name="Wilkins M.J."/>
            <person name="Karaoz U."/>
            <person name="Brodie E.L."/>
            <person name="Williams K.H."/>
            <person name="Hubbard S.S."/>
            <person name="Banfield J.F."/>
        </authorList>
    </citation>
    <scope>NUCLEOTIDE SEQUENCE [LARGE SCALE GENOMIC DNA]</scope>
</reference>
<feature type="domain" description="DUF2914" evidence="1">
    <location>
        <begin position="100"/>
        <end position="160"/>
    </location>
</feature>
<dbReference type="AlphaFoldDB" id="A0A1F7EZY1"/>
<dbReference type="Pfam" id="PF11141">
    <property type="entry name" value="DUF2914"/>
    <property type="match status" value="1"/>
</dbReference>
<organism evidence="2 3">
    <name type="scientific">Candidatus Raymondbacteria bacterium RIFOXYD12_FULL_49_13</name>
    <dbReference type="NCBI Taxonomy" id="1817890"/>
    <lineage>
        <taxon>Bacteria</taxon>
        <taxon>Raymondiibacteriota</taxon>
    </lineage>
</organism>
<proteinExistence type="predicted"/>
<evidence type="ECO:0000313" key="3">
    <source>
        <dbReference type="Proteomes" id="UP000179243"/>
    </source>
</evidence>
<dbReference type="EMBL" id="MFYX01000157">
    <property type="protein sequence ID" value="OGJ99959.1"/>
    <property type="molecule type" value="Genomic_DNA"/>
</dbReference>
<gene>
    <name evidence="2" type="ORF">A2519_00470</name>
</gene>
<dbReference type="Proteomes" id="UP000179243">
    <property type="component" value="Unassembled WGS sequence"/>
</dbReference>